<evidence type="ECO:0000256" key="3">
    <source>
        <dbReference type="ARBA" id="ARBA00022692"/>
    </source>
</evidence>
<feature type="transmembrane region" description="Helical" evidence="8">
    <location>
        <begin position="47"/>
        <end position="74"/>
    </location>
</feature>
<feature type="signal peptide" evidence="9">
    <location>
        <begin position="1"/>
        <end position="17"/>
    </location>
</feature>
<sequence length="183" mass="17861">MTTLLLLALALAMDAFAVSVAQGAAVRPGLGASLRIALAFGAAQAVMPLLGWGLGIAFAGVIDAVDHWVAFVLLGAIGAKMIHEALADDDGEPTVALSGGALMLAALATSIDAAAAGVTLPTLGVPVGLAVTVIGVVTAALCLLGALAGARIGARIGRTAEIAGGVVLIGLGCRILAQHTGWL</sequence>
<evidence type="ECO:0000256" key="5">
    <source>
        <dbReference type="ARBA" id="ARBA00023065"/>
    </source>
</evidence>
<keyword evidence="11" id="KW-1185">Reference proteome</keyword>
<name>A0A558R328_9SPHN</name>
<feature type="transmembrane region" description="Helical" evidence="8">
    <location>
        <begin position="95"/>
        <end position="117"/>
    </location>
</feature>
<evidence type="ECO:0000313" key="10">
    <source>
        <dbReference type="EMBL" id="TVV73793.1"/>
    </source>
</evidence>
<dbReference type="PANTHER" id="PTHR35529">
    <property type="entry name" value="MANGANESE EFFLUX PUMP MNTP-RELATED"/>
    <property type="match status" value="1"/>
</dbReference>
<protein>
    <recommendedName>
        <fullName evidence="8">Putative manganese efflux pump MntP</fullName>
    </recommendedName>
</protein>
<accession>A0A558R328</accession>
<dbReference type="OrthoDB" id="9811590at2"/>
<dbReference type="Proteomes" id="UP000318681">
    <property type="component" value="Unassembled WGS sequence"/>
</dbReference>
<dbReference type="InterPro" id="IPR022929">
    <property type="entry name" value="Put_MntP"/>
</dbReference>
<comment type="subcellular location">
    <subcellularLocation>
        <location evidence="8">Cell membrane</location>
        <topology evidence="8">Multi-pass membrane protein</topology>
    </subcellularLocation>
</comment>
<evidence type="ECO:0000256" key="9">
    <source>
        <dbReference type="SAM" id="SignalP"/>
    </source>
</evidence>
<evidence type="ECO:0000256" key="4">
    <source>
        <dbReference type="ARBA" id="ARBA00022989"/>
    </source>
</evidence>
<keyword evidence="5 8" id="KW-0406">Ion transport</keyword>
<evidence type="ECO:0000256" key="1">
    <source>
        <dbReference type="ARBA" id="ARBA00022448"/>
    </source>
</evidence>
<evidence type="ECO:0000256" key="2">
    <source>
        <dbReference type="ARBA" id="ARBA00022475"/>
    </source>
</evidence>
<evidence type="ECO:0000256" key="8">
    <source>
        <dbReference type="HAMAP-Rule" id="MF_01521"/>
    </source>
</evidence>
<keyword evidence="7 8" id="KW-0464">Manganese</keyword>
<feature type="chain" id="PRO_5022069167" description="Putative manganese efflux pump MntP" evidence="9">
    <location>
        <begin position="18"/>
        <end position="183"/>
    </location>
</feature>
<keyword evidence="2 8" id="KW-1003">Cell membrane</keyword>
<evidence type="ECO:0000256" key="7">
    <source>
        <dbReference type="ARBA" id="ARBA00023211"/>
    </source>
</evidence>
<dbReference type="EMBL" id="VNIM01000042">
    <property type="protein sequence ID" value="TVV73793.1"/>
    <property type="molecule type" value="Genomic_DNA"/>
</dbReference>
<dbReference type="HAMAP" id="MF_01521">
    <property type="entry name" value="MntP_pump"/>
    <property type="match status" value="1"/>
</dbReference>
<comment type="function">
    <text evidence="8">Probably functions as a manganese efflux pump.</text>
</comment>
<comment type="similarity">
    <text evidence="8">Belongs to the MntP (TC 9.B.29) family.</text>
</comment>
<dbReference type="PANTHER" id="PTHR35529:SF1">
    <property type="entry name" value="MANGANESE EFFLUX PUMP MNTP-RELATED"/>
    <property type="match status" value="1"/>
</dbReference>
<dbReference type="RefSeq" id="WP_145151735.1">
    <property type="nucleotide sequence ID" value="NZ_VNIM01000042.1"/>
</dbReference>
<evidence type="ECO:0000313" key="11">
    <source>
        <dbReference type="Proteomes" id="UP000318681"/>
    </source>
</evidence>
<dbReference type="AlphaFoldDB" id="A0A558R328"/>
<dbReference type="Pfam" id="PF02659">
    <property type="entry name" value="Mntp"/>
    <property type="match status" value="1"/>
</dbReference>
<proteinExistence type="inferred from homology"/>
<keyword evidence="9" id="KW-0732">Signal</keyword>
<gene>
    <name evidence="8" type="primary">mntP</name>
    <name evidence="10" type="ORF">FOY91_11500</name>
</gene>
<organism evidence="10 11">
    <name type="scientific">Alterirhizorhabdus solaris</name>
    <dbReference type="NCBI Taxonomy" id="2529389"/>
    <lineage>
        <taxon>Bacteria</taxon>
        <taxon>Pseudomonadati</taxon>
        <taxon>Pseudomonadota</taxon>
        <taxon>Alphaproteobacteria</taxon>
        <taxon>Sphingomonadales</taxon>
        <taxon>Rhizorhabdaceae</taxon>
        <taxon>Alterirhizorhabdus</taxon>
    </lineage>
</organism>
<keyword evidence="3 8" id="KW-0812">Transmembrane</keyword>
<dbReference type="GO" id="GO:0005886">
    <property type="term" value="C:plasma membrane"/>
    <property type="evidence" value="ECO:0007669"/>
    <property type="project" value="UniProtKB-SubCell"/>
</dbReference>
<comment type="caution">
    <text evidence="8">Lacks conserved residue(s) required for the propagation of feature annotation.</text>
</comment>
<dbReference type="GO" id="GO:0005384">
    <property type="term" value="F:manganese ion transmembrane transporter activity"/>
    <property type="evidence" value="ECO:0007669"/>
    <property type="project" value="UniProtKB-UniRule"/>
</dbReference>
<keyword evidence="1 8" id="KW-0813">Transport</keyword>
<dbReference type="InterPro" id="IPR003810">
    <property type="entry name" value="Mntp/YtaF"/>
</dbReference>
<reference evidence="10 11" key="1">
    <citation type="submission" date="2019-07" db="EMBL/GenBank/DDBJ databases">
        <title>Sphingomonas solaris sp. nov., isolated from a solar panel from Boston, Massachusetts.</title>
        <authorList>
            <person name="Tanner K."/>
            <person name="Pascual J."/>
            <person name="Mancuso C."/>
            <person name="Pereto J."/>
            <person name="Khalil A."/>
            <person name="Vilanova C."/>
        </authorList>
    </citation>
    <scope>NUCLEOTIDE SEQUENCE [LARGE SCALE GENOMIC DNA]</scope>
    <source>
        <strain evidence="10 11">R4DWN</strain>
    </source>
</reference>
<keyword evidence="4 8" id="KW-1133">Transmembrane helix</keyword>
<feature type="transmembrane region" description="Helical" evidence="8">
    <location>
        <begin position="123"/>
        <end position="147"/>
    </location>
</feature>
<keyword evidence="6 8" id="KW-0472">Membrane</keyword>
<evidence type="ECO:0000256" key="6">
    <source>
        <dbReference type="ARBA" id="ARBA00023136"/>
    </source>
</evidence>
<comment type="caution">
    <text evidence="10">The sequence shown here is derived from an EMBL/GenBank/DDBJ whole genome shotgun (WGS) entry which is preliminary data.</text>
</comment>